<dbReference type="Proteomes" id="UP001193081">
    <property type="component" value="Unassembled WGS sequence"/>
</dbReference>
<dbReference type="SUPFAM" id="SSF53474">
    <property type="entry name" value="alpha/beta-Hydrolases"/>
    <property type="match status" value="1"/>
</dbReference>
<proteinExistence type="predicted"/>
<organism evidence="1 2">
    <name type="scientific">Candidatus Chloroploca mongolica</name>
    <dbReference type="NCBI Taxonomy" id="2528176"/>
    <lineage>
        <taxon>Bacteria</taxon>
        <taxon>Bacillati</taxon>
        <taxon>Chloroflexota</taxon>
        <taxon>Chloroflexia</taxon>
        <taxon>Chloroflexales</taxon>
        <taxon>Chloroflexineae</taxon>
        <taxon>Oscillochloridaceae</taxon>
        <taxon>Candidatus Chloroploca</taxon>
    </lineage>
</organism>
<keyword evidence="2" id="KW-1185">Reference proteome</keyword>
<dbReference type="InterPro" id="IPR029058">
    <property type="entry name" value="AB_hydrolase_fold"/>
</dbReference>
<name>A0ABS4DDL5_9CHLR</name>
<gene>
    <name evidence="1" type="ORF">EYB53_017645</name>
</gene>
<reference evidence="1 2" key="1">
    <citation type="submission" date="2021-03" db="EMBL/GenBank/DDBJ databases">
        <authorList>
            <person name="Grouzdev D.S."/>
        </authorList>
    </citation>
    <scope>NUCLEOTIDE SEQUENCE [LARGE SCALE GENOMIC DNA]</scope>
    <source>
        <strain evidence="1 2">M50-1</strain>
    </source>
</reference>
<sequence>MLSFLWLLFIGAVVLLFLSAAVAPFESLGWWAGWFGESKAPPVPGHVTPQLADIPESKEAHFLVYLSGIGAIDAAGIPQEEIDWGKMALKRLSNTTVVPDVYPYSVTNAGLTNERAFARMWGYLEKRRLKNPYDLLQFLINIRNMFQVAISADRRYGPIYNLGVANEIVEALQLRGYRIGSGKPVTIIGFSGGAQIAIGAATFLKPLLRQAPIRVISIGGVMSDDIGIKNLAKLYHLWGDDDPLHGLGEKLYAGRWKWFPQSIWNQALYNGVIEFVPMGKMHHNGSTNYFSWVAFTPDGHSHAIATIDTIGDLLVRDNLIDATDLQAARVATEAEAKAYADARVAEVAEARAEREAKKKKQKVA</sequence>
<protein>
    <submittedName>
        <fullName evidence="1">Uncharacterized protein</fullName>
    </submittedName>
</protein>
<evidence type="ECO:0000313" key="1">
    <source>
        <dbReference type="EMBL" id="MBP1467541.1"/>
    </source>
</evidence>
<dbReference type="RefSeq" id="WP_135479734.1">
    <property type="nucleotide sequence ID" value="NZ_SIJK02000036.1"/>
</dbReference>
<comment type="caution">
    <text evidence="1">The sequence shown here is derived from an EMBL/GenBank/DDBJ whole genome shotgun (WGS) entry which is preliminary data.</text>
</comment>
<accession>A0ABS4DDL5</accession>
<evidence type="ECO:0000313" key="2">
    <source>
        <dbReference type="Proteomes" id="UP001193081"/>
    </source>
</evidence>
<dbReference type="EMBL" id="SIJK02000036">
    <property type="protein sequence ID" value="MBP1467541.1"/>
    <property type="molecule type" value="Genomic_DNA"/>
</dbReference>